<gene>
    <name evidence="2" type="ORF">IMCC3088_436</name>
</gene>
<evidence type="ECO:0000313" key="2">
    <source>
        <dbReference type="EMBL" id="EGG30459.1"/>
    </source>
</evidence>
<dbReference type="InterPro" id="IPR001254">
    <property type="entry name" value="Trypsin_dom"/>
</dbReference>
<feature type="domain" description="Peptidase S1" evidence="1">
    <location>
        <begin position="48"/>
        <end position="205"/>
    </location>
</feature>
<dbReference type="Proteomes" id="UP000005615">
    <property type="component" value="Unassembled WGS sequence"/>
</dbReference>
<evidence type="ECO:0000313" key="3">
    <source>
        <dbReference type="Proteomes" id="UP000005615"/>
    </source>
</evidence>
<sequence>MVELSFASEVEFPRERFDAQAPKWMENVANLEVPAIKYEQGRARHYTEYCSGTLLKNAKTSQPRFVISAWHCVEHYQDLSRDLTVYFPHAQSHHKVYTARLVDSGGSISSDWALLKLSDAPSSEQLAGLALMTTDKNQPATAAGFALALENGRQRLSFDDSCEANGENEWILCTTSKGASGGPIVQIHQSVAGIVGVISQGDSQAFTISFPSARLPQRWRGAFGAHLL</sequence>
<protein>
    <submittedName>
        <fullName evidence="2">Trypsin, putative</fullName>
    </submittedName>
</protein>
<dbReference type="SUPFAM" id="SSF50494">
    <property type="entry name" value="Trypsin-like serine proteases"/>
    <property type="match status" value="1"/>
</dbReference>
<dbReference type="AlphaFoldDB" id="F3KZN0"/>
<name>F3KZN0_9GAMM</name>
<reference evidence="2 3" key="1">
    <citation type="journal article" date="2011" name="J. Bacteriol.">
        <title>Genome sequence of strain IMCC3088, a proteorhodopsin-containing marine bacterium belonging to the OM60/NOR5 clade.</title>
        <authorList>
            <person name="Jang Y."/>
            <person name="Oh H.M."/>
            <person name="Kang I."/>
            <person name="Lee K."/>
            <person name="Yang S.J."/>
            <person name="Cho J.C."/>
        </authorList>
    </citation>
    <scope>NUCLEOTIDE SEQUENCE [LARGE SCALE GENOMIC DNA]</scope>
    <source>
        <strain evidence="2 3">IMCC3088</strain>
    </source>
</reference>
<dbReference type="Pfam" id="PF00089">
    <property type="entry name" value="Trypsin"/>
    <property type="match status" value="1"/>
</dbReference>
<proteinExistence type="predicted"/>
<dbReference type="GO" id="GO:0004252">
    <property type="term" value="F:serine-type endopeptidase activity"/>
    <property type="evidence" value="ECO:0007669"/>
    <property type="project" value="InterPro"/>
</dbReference>
<dbReference type="InterPro" id="IPR009003">
    <property type="entry name" value="Peptidase_S1_PA"/>
</dbReference>
<dbReference type="OrthoDB" id="5728320at2"/>
<dbReference type="Gene3D" id="2.40.10.10">
    <property type="entry name" value="Trypsin-like serine proteases"/>
    <property type="match status" value="1"/>
</dbReference>
<evidence type="ECO:0000259" key="1">
    <source>
        <dbReference type="Pfam" id="PF00089"/>
    </source>
</evidence>
<comment type="caution">
    <text evidence="2">The sequence shown here is derived from an EMBL/GenBank/DDBJ whole genome shotgun (WGS) entry which is preliminary data.</text>
</comment>
<organism evidence="2 3">
    <name type="scientific">Aequoribacter fuscus</name>
    <dbReference type="NCBI Taxonomy" id="2518989"/>
    <lineage>
        <taxon>Bacteria</taxon>
        <taxon>Pseudomonadati</taxon>
        <taxon>Pseudomonadota</taxon>
        <taxon>Gammaproteobacteria</taxon>
        <taxon>Cellvibrionales</taxon>
        <taxon>Halieaceae</taxon>
        <taxon>Aequoribacter</taxon>
    </lineage>
</organism>
<accession>F3KZN0</accession>
<dbReference type="EMBL" id="AEIG01000014">
    <property type="protein sequence ID" value="EGG30459.1"/>
    <property type="molecule type" value="Genomic_DNA"/>
</dbReference>
<dbReference type="GO" id="GO:0006508">
    <property type="term" value="P:proteolysis"/>
    <property type="evidence" value="ECO:0007669"/>
    <property type="project" value="InterPro"/>
</dbReference>
<dbReference type="InterPro" id="IPR043504">
    <property type="entry name" value="Peptidase_S1_PA_chymotrypsin"/>
</dbReference>
<keyword evidence="3" id="KW-1185">Reference proteome</keyword>